<comment type="caution">
    <text evidence="1">The sequence shown here is derived from an EMBL/GenBank/DDBJ whole genome shotgun (WGS) entry which is preliminary data.</text>
</comment>
<dbReference type="EMBL" id="VSRR010085966">
    <property type="protein sequence ID" value="MPC90903.1"/>
    <property type="molecule type" value="Genomic_DNA"/>
</dbReference>
<dbReference type="Proteomes" id="UP000324222">
    <property type="component" value="Unassembled WGS sequence"/>
</dbReference>
<name>A0A5B7J8V4_PORTR</name>
<accession>A0A5B7J8V4</accession>
<sequence length="126" mass="14510">MYDNNKPCPMQAALRRRLCRSQHNLCHRTLRDGQNNDYLDRNPLFISLKRCGCPSWDGVSAAFQGHSASRQMEPPLHALSFWDVRGIRQYLRGWWRAAQGVAVWRVCTSRKCPHGKKVNALSISVM</sequence>
<dbReference type="AlphaFoldDB" id="A0A5B7J8V4"/>
<reference evidence="1 2" key="1">
    <citation type="submission" date="2019-05" db="EMBL/GenBank/DDBJ databases">
        <title>Another draft genome of Portunus trituberculatus and its Hox gene families provides insights of decapod evolution.</title>
        <authorList>
            <person name="Jeong J.-H."/>
            <person name="Song I."/>
            <person name="Kim S."/>
            <person name="Choi T."/>
            <person name="Kim D."/>
            <person name="Ryu S."/>
            <person name="Kim W."/>
        </authorList>
    </citation>
    <scope>NUCLEOTIDE SEQUENCE [LARGE SCALE GENOMIC DNA]</scope>
    <source>
        <tissue evidence="1">Muscle</tissue>
    </source>
</reference>
<proteinExistence type="predicted"/>
<gene>
    <name evidence="1" type="ORF">E2C01_085907</name>
</gene>
<evidence type="ECO:0000313" key="1">
    <source>
        <dbReference type="EMBL" id="MPC90903.1"/>
    </source>
</evidence>
<keyword evidence="2" id="KW-1185">Reference proteome</keyword>
<organism evidence="1 2">
    <name type="scientific">Portunus trituberculatus</name>
    <name type="common">Swimming crab</name>
    <name type="synonym">Neptunus trituberculatus</name>
    <dbReference type="NCBI Taxonomy" id="210409"/>
    <lineage>
        <taxon>Eukaryota</taxon>
        <taxon>Metazoa</taxon>
        <taxon>Ecdysozoa</taxon>
        <taxon>Arthropoda</taxon>
        <taxon>Crustacea</taxon>
        <taxon>Multicrustacea</taxon>
        <taxon>Malacostraca</taxon>
        <taxon>Eumalacostraca</taxon>
        <taxon>Eucarida</taxon>
        <taxon>Decapoda</taxon>
        <taxon>Pleocyemata</taxon>
        <taxon>Brachyura</taxon>
        <taxon>Eubrachyura</taxon>
        <taxon>Portunoidea</taxon>
        <taxon>Portunidae</taxon>
        <taxon>Portuninae</taxon>
        <taxon>Portunus</taxon>
    </lineage>
</organism>
<evidence type="ECO:0000313" key="2">
    <source>
        <dbReference type="Proteomes" id="UP000324222"/>
    </source>
</evidence>
<protein>
    <submittedName>
        <fullName evidence="1">Uncharacterized protein</fullName>
    </submittedName>
</protein>